<evidence type="ECO:0000313" key="7">
    <source>
        <dbReference type="EMBL" id="KAF9685537.1"/>
    </source>
</evidence>
<feature type="domain" description="Gamma-glutamylcyclotransferase AIG2-like" evidence="6">
    <location>
        <begin position="16"/>
        <end position="137"/>
    </location>
</feature>
<organism evidence="7 8">
    <name type="scientific">Salix dunnii</name>
    <dbReference type="NCBI Taxonomy" id="1413687"/>
    <lineage>
        <taxon>Eukaryota</taxon>
        <taxon>Viridiplantae</taxon>
        <taxon>Streptophyta</taxon>
        <taxon>Embryophyta</taxon>
        <taxon>Tracheophyta</taxon>
        <taxon>Spermatophyta</taxon>
        <taxon>Magnoliopsida</taxon>
        <taxon>eudicotyledons</taxon>
        <taxon>Gunneridae</taxon>
        <taxon>Pentapetalae</taxon>
        <taxon>rosids</taxon>
        <taxon>fabids</taxon>
        <taxon>Malpighiales</taxon>
        <taxon>Salicaceae</taxon>
        <taxon>Saliceae</taxon>
        <taxon>Salix</taxon>
    </lineage>
</organism>
<dbReference type="PANTHER" id="PTHR12510">
    <property type="entry name" value="TROPONIN C-AKIN-1 PROTEIN"/>
    <property type="match status" value="1"/>
</dbReference>
<evidence type="ECO:0000256" key="1">
    <source>
        <dbReference type="ARBA" id="ARBA00002782"/>
    </source>
</evidence>
<dbReference type="EMBL" id="JADGMS010000003">
    <property type="protein sequence ID" value="KAF9685537.1"/>
    <property type="molecule type" value="Genomic_DNA"/>
</dbReference>
<dbReference type="GO" id="GO:0016746">
    <property type="term" value="F:acyltransferase activity"/>
    <property type="evidence" value="ECO:0007669"/>
    <property type="project" value="UniProtKB-KW"/>
</dbReference>
<dbReference type="SUPFAM" id="SSF110857">
    <property type="entry name" value="Gamma-glutamyl cyclotransferase-like"/>
    <property type="match status" value="1"/>
</dbReference>
<dbReference type="OrthoDB" id="113620at2759"/>
<name>A0A835N0F4_9ROSI</name>
<evidence type="ECO:0000256" key="5">
    <source>
        <dbReference type="RuleBase" id="RU367036"/>
    </source>
</evidence>
<reference evidence="7 8" key="1">
    <citation type="submission" date="2020-10" db="EMBL/GenBank/DDBJ databases">
        <title>Plant Genome Project.</title>
        <authorList>
            <person name="Zhang R.-G."/>
        </authorList>
    </citation>
    <scope>NUCLEOTIDE SEQUENCE [LARGE SCALE GENOMIC DNA]</scope>
    <source>
        <strain evidence="7">FAFU-HL-1</strain>
        <tissue evidence="7">Leaf</tissue>
    </source>
</reference>
<dbReference type="Gene3D" id="3.10.490.10">
    <property type="entry name" value="Gamma-glutamyl cyclotransferase-like"/>
    <property type="match status" value="1"/>
</dbReference>
<accession>A0A835N0F4</accession>
<dbReference type="Pfam" id="PF06094">
    <property type="entry name" value="GGACT"/>
    <property type="match status" value="1"/>
</dbReference>
<evidence type="ECO:0000313" key="8">
    <source>
        <dbReference type="Proteomes" id="UP000657918"/>
    </source>
</evidence>
<dbReference type="GO" id="GO:0005829">
    <property type="term" value="C:cytosol"/>
    <property type="evidence" value="ECO:0007669"/>
    <property type="project" value="TreeGrafter"/>
</dbReference>
<evidence type="ECO:0000256" key="3">
    <source>
        <dbReference type="ARBA" id="ARBA00023315"/>
    </source>
</evidence>
<keyword evidence="3" id="KW-0012">Acyltransferase</keyword>
<dbReference type="Proteomes" id="UP000657918">
    <property type="component" value="Unassembled WGS sequence"/>
</dbReference>
<dbReference type="AlphaFoldDB" id="A0A835N0F4"/>
<proteinExistence type="inferred from homology"/>
<dbReference type="InterPro" id="IPR036568">
    <property type="entry name" value="GGCT-like_sf"/>
</dbReference>
<sequence length="215" mass="24259">MAGAKIVSNETKQTLVFVYGTLKKDFPNHYLFEQLISQKEATYVGTCITHQPHPLVIGPCGIPYMLYLPGSVGHQINGELYSVTAQGLVSLDELEGTSVGHYERRPVQVTTREKSDAEEGEKGRTVVLVDAEAYFAHRNFGERMWARCGRVGLDEYSLERAACDYVKKVNRPEGWSFLDEIENFLSEAYPNLRDQNTCFSNIIRKTELPRCSSGR</sequence>
<comment type="function">
    <text evidence="1">Putative gamma-glutamylcyclotransferase.</text>
</comment>
<comment type="similarity">
    <text evidence="2 5">Belongs to the gamma-glutamylcyclotransferase family.</text>
</comment>
<dbReference type="InterPro" id="IPR039126">
    <property type="entry name" value="GGACT"/>
</dbReference>
<keyword evidence="3" id="KW-0808">Transferase</keyword>
<gene>
    <name evidence="7" type="ORF">SADUNF_Sadunf03G0064900</name>
</gene>
<evidence type="ECO:0000256" key="4">
    <source>
        <dbReference type="PIRSR" id="PIRSR639126-1"/>
    </source>
</evidence>
<dbReference type="InterPro" id="IPR013024">
    <property type="entry name" value="GGCT-like"/>
</dbReference>
<dbReference type="CDD" id="cd06661">
    <property type="entry name" value="GGCT_like"/>
    <property type="match status" value="1"/>
</dbReference>
<dbReference type="InterPro" id="IPR009288">
    <property type="entry name" value="AIG2-like_dom"/>
</dbReference>
<feature type="active site" description="Proton acceptor" evidence="4">
    <location>
        <position position="95"/>
    </location>
</feature>
<dbReference type="PANTHER" id="PTHR12510:SF15">
    <property type="entry name" value="GAMMA-GLUTAMYLCYCLOTRANSFERASE FAMILY PROTEIN"/>
    <property type="match status" value="1"/>
</dbReference>
<keyword evidence="8" id="KW-1185">Reference proteome</keyword>
<comment type="caution">
    <text evidence="7">The sequence shown here is derived from an EMBL/GenBank/DDBJ whole genome shotgun (WGS) entry which is preliminary data.</text>
</comment>
<evidence type="ECO:0000256" key="2">
    <source>
        <dbReference type="ARBA" id="ARBA00008861"/>
    </source>
</evidence>
<evidence type="ECO:0000259" key="6">
    <source>
        <dbReference type="Pfam" id="PF06094"/>
    </source>
</evidence>
<protein>
    <recommendedName>
        <fullName evidence="5">Gamma-glutamylcyclotransferase family protein</fullName>
    </recommendedName>
</protein>
<dbReference type="GO" id="GO:0061929">
    <property type="term" value="F:gamma-glutamylaminecyclotransferase activity"/>
    <property type="evidence" value="ECO:0007669"/>
    <property type="project" value="InterPro"/>
</dbReference>